<dbReference type="CDD" id="cd04590">
    <property type="entry name" value="CBS_pair_CorC_HlyC_assoc"/>
    <property type="match status" value="1"/>
</dbReference>
<protein>
    <recommendedName>
        <fullName evidence="8">Magnesium and cobalt efflux protein CorC</fullName>
    </recommendedName>
</protein>
<evidence type="ECO:0000256" key="2">
    <source>
        <dbReference type="ARBA" id="ARBA00022448"/>
    </source>
</evidence>
<sequence length="287" mass="32952">MNLNKEEEGGSWLVRLKQFLQGEPQNQEELVDLLRDAHIRSLISSETLGMIEGAILFSQMRVRDIMLPKNQMVYLKLNDEYSHIIDTVTQTGHSRFPVTSENTNEIIGILHAKDLLRHQKDNEEAFDLLDICRQVTFVPESRRLDSLLSEFRSNKNHMAIVVDEYGEVSGFVTIEDIIEQIIGDIEDEFDIDEDAYIKAHDDHCYIIKAHTPIEDFNEQLGAEFSDETYDTIGGIVMNNFGYLPKRGEIITIDSFEFKIINADARRIKLLECIDKRGSEHDISSDEG</sequence>
<proteinExistence type="inferred from homology"/>
<keyword evidence="4" id="KW-0460">Magnesium</keyword>
<keyword evidence="5 9" id="KW-0129">CBS domain</keyword>
<dbReference type="STRING" id="1122169.Lsha_1627"/>
<gene>
    <name evidence="11" type="ORF">Lsha_1627</name>
</gene>
<dbReference type="Gene3D" id="3.30.465.10">
    <property type="match status" value="1"/>
</dbReference>
<evidence type="ECO:0000256" key="3">
    <source>
        <dbReference type="ARBA" id="ARBA00022737"/>
    </source>
</evidence>
<dbReference type="SMART" id="SM00116">
    <property type="entry name" value="CBS"/>
    <property type="match status" value="2"/>
</dbReference>
<organism evidence="11 12">
    <name type="scientific">Legionella shakespearei DSM 23087</name>
    <dbReference type="NCBI Taxonomy" id="1122169"/>
    <lineage>
        <taxon>Bacteria</taxon>
        <taxon>Pseudomonadati</taxon>
        <taxon>Pseudomonadota</taxon>
        <taxon>Gammaproteobacteria</taxon>
        <taxon>Legionellales</taxon>
        <taxon>Legionellaceae</taxon>
        <taxon>Legionella</taxon>
    </lineage>
</organism>
<keyword evidence="12" id="KW-1185">Reference proteome</keyword>
<dbReference type="Gene3D" id="3.10.580.10">
    <property type="entry name" value="CBS-domain"/>
    <property type="match status" value="1"/>
</dbReference>
<evidence type="ECO:0000256" key="9">
    <source>
        <dbReference type="PROSITE-ProRule" id="PRU00703"/>
    </source>
</evidence>
<comment type="similarity">
    <text evidence="1">Belongs to the UPF0053 family.</text>
</comment>
<evidence type="ECO:0000313" key="12">
    <source>
        <dbReference type="Proteomes" id="UP000054600"/>
    </source>
</evidence>
<dbReference type="PATRIC" id="fig|1122169.6.peg.1869"/>
<dbReference type="GO" id="GO:0050660">
    <property type="term" value="F:flavin adenine dinucleotide binding"/>
    <property type="evidence" value="ECO:0007669"/>
    <property type="project" value="InterPro"/>
</dbReference>
<comment type="caution">
    <text evidence="11">The sequence shown here is derived from an EMBL/GenBank/DDBJ whole genome shotgun (WGS) entry which is preliminary data.</text>
</comment>
<evidence type="ECO:0000256" key="5">
    <source>
        <dbReference type="ARBA" id="ARBA00023122"/>
    </source>
</evidence>
<dbReference type="InterPro" id="IPR016169">
    <property type="entry name" value="FAD-bd_PCMH_sub2"/>
</dbReference>
<dbReference type="PANTHER" id="PTHR22777">
    <property type="entry name" value="HEMOLYSIN-RELATED"/>
    <property type="match status" value="1"/>
</dbReference>
<dbReference type="InterPro" id="IPR000644">
    <property type="entry name" value="CBS_dom"/>
</dbReference>
<dbReference type="eggNOG" id="COG4535">
    <property type="taxonomic scope" value="Bacteria"/>
</dbReference>
<evidence type="ECO:0000256" key="6">
    <source>
        <dbReference type="ARBA" id="ARBA00023285"/>
    </source>
</evidence>
<dbReference type="GO" id="GO:0005886">
    <property type="term" value="C:plasma membrane"/>
    <property type="evidence" value="ECO:0007669"/>
    <property type="project" value="TreeGrafter"/>
</dbReference>
<dbReference type="FunFam" id="3.10.580.10:FF:000002">
    <property type="entry name" value="Magnesium/cobalt efflux protein CorC"/>
    <property type="match status" value="1"/>
</dbReference>
<dbReference type="PANTHER" id="PTHR22777:SF27">
    <property type="entry name" value="MAGNESIUM AND COBALT EFFLUX PROTEIN CORC"/>
    <property type="match status" value="1"/>
</dbReference>
<dbReference type="InterPro" id="IPR005170">
    <property type="entry name" value="Transptr-assoc_dom"/>
</dbReference>
<keyword evidence="2" id="KW-0813">Transport</keyword>
<dbReference type="InterPro" id="IPR054115">
    <property type="entry name" value="CorC_N"/>
</dbReference>
<keyword evidence="6" id="KW-0170">Cobalt</keyword>
<feature type="domain" description="CBS" evidence="10">
    <location>
        <begin position="66"/>
        <end position="128"/>
    </location>
</feature>
<dbReference type="Pfam" id="PF00571">
    <property type="entry name" value="CBS"/>
    <property type="match status" value="2"/>
</dbReference>
<reference evidence="11 12" key="1">
    <citation type="submission" date="2015-11" db="EMBL/GenBank/DDBJ databases">
        <title>Genomic analysis of 38 Legionella species identifies large and diverse effector repertoires.</title>
        <authorList>
            <person name="Burstein D."/>
            <person name="Amaro F."/>
            <person name="Zusman T."/>
            <person name="Lifshitz Z."/>
            <person name="Cohen O."/>
            <person name="Gilbert J.A."/>
            <person name="Pupko T."/>
            <person name="Shuman H.A."/>
            <person name="Segal G."/>
        </authorList>
    </citation>
    <scope>NUCLEOTIDE SEQUENCE [LARGE SCALE GENOMIC DNA]</scope>
    <source>
        <strain evidence="11 12">ATCC 49655</strain>
    </source>
</reference>
<dbReference type="Pfam" id="PF03471">
    <property type="entry name" value="CorC_HlyC"/>
    <property type="match status" value="1"/>
</dbReference>
<dbReference type="InterPro" id="IPR046342">
    <property type="entry name" value="CBS_dom_sf"/>
</dbReference>
<keyword evidence="3" id="KW-0677">Repeat</keyword>
<dbReference type="PROSITE" id="PS51371">
    <property type="entry name" value="CBS"/>
    <property type="match status" value="2"/>
</dbReference>
<dbReference type="SUPFAM" id="SSF54631">
    <property type="entry name" value="CBS-domain pair"/>
    <property type="match status" value="1"/>
</dbReference>
<dbReference type="InterPro" id="IPR044751">
    <property type="entry name" value="Ion_transp-like_CBS"/>
</dbReference>
<accession>A0A0W0YVE9</accession>
<evidence type="ECO:0000256" key="7">
    <source>
        <dbReference type="ARBA" id="ARBA00037273"/>
    </source>
</evidence>
<evidence type="ECO:0000256" key="8">
    <source>
        <dbReference type="ARBA" id="ARBA00040729"/>
    </source>
</evidence>
<dbReference type="AlphaFoldDB" id="A0A0W0YVE9"/>
<evidence type="ECO:0000313" key="11">
    <source>
        <dbReference type="EMBL" id="KTD60531.1"/>
    </source>
</evidence>
<comment type="function">
    <text evidence="7">Plays a role in the transport of magnesium and cobalt ions.</text>
</comment>
<evidence type="ECO:0000256" key="1">
    <source>
        <dbReference type="ARBA" id="ARBA00006337"/>
    </source>
</evidence>
<dbReference type="SUPFAM" id="SSF56176">
    <property type="entry name" value="FAD-binding/transporter-associated domain-like"/>
    <property type="match status" value="1"/>
</dbReference>
<evidence type="ECO:0000256" key="4">
    <source>
        <dbReference type="ARBA" id="ARBA00022842"/>
    </source>
</evidence>
<evidence type="ECO:0000259" key="10">
    <source>
        <dbReference type="PROSITE" id="PS51371"/>
    </source>
</evidence>
<dbReference type="Pfam" id="PF21917">
    <property type="entry name" value="NMB0537_N"/>
    <property type="match status" value="1"/>
</dbReference>
<dbReference type="EMBL" id="LNYW01000044">
    <property type="protein sequence ID" value="KTD60531.1"/>
    <property type="molecule type" value="Genomic_DNA"/>
</dbReference>
<name>A0A0W0YVE9_9GAMM</name>
<feature type="domain" description="CBS" evidence="10">
    <location>
        <begin position="131"/>
        <end position="188"/>
    </location>
</feature>
<dbReference type="Proteomes" id="UP000054600">
    <property type="component" value="Unassembled WGS sequence"/>
</dbReference>
<dbReference type="InterPro" id="IPR036318">
    <property type="entry name" value="FAD-bd_PCMH-like_sf"/>
</dbReference>
<dbReference type="SMART" id="SM01091">
    <property type="entry name" value="CorC_HlyC"/>
    <property type="match status" value="1"/>
</dbReference>